<organism evidence="2 3">
    <name type="scientific">Drosophila ananassae</name>
    <name type="common">Fruit fly</name>
    <dbReference type="NCBI Taxonomy" id="7217"/>
    <lineage>
        <taxon>Eukaryota</taxon>
        <taxon>Metazoa</taxon>
        <taxon>Ecdysozoa</taxon>
        <taxon>Arthropoda</taxon>
        <taxon>Hexapoda</taxon>
        <taxon>Insecta</taxon>
        <taxon>Pterygota</taxon>
        <taxon>Neoptera</taxon>
        <taxon>Endopterygota</taxon>
        <taxon>Diptera</taxon>
        <taxon>Brachycera</taxon>
        <taxon>Muscomorpha</taxon>
        <taxon>Ephydroidea</taxon>
        <taxon>Drosophilidae</taxon>
        <taxon>Drosophila</taxon>
        <taxon>Sophophora</taxon>
    </lineage>
</organism>
<evidence type="ECO:0000256" key="1">
    <source>
        <dbReference type="SAM" id="Coils"/>
    </source>
</evidence>
<reference evidence="2 3" key="1">
    <citation type="journal article" date="2007" name="Nature">
        <title>Evolution of genes and genomes on the Drosophila phylogeny.</title>
        <authorList>
            <consortium name="Drosophila 12 Genomes Consortium"/>
            <person name="Clark A.G."/>
            <person name="Eisen M.B."/>
            <person name="Smith D.R."/>
            <person name="Bergman C.M."/>
            <person name="Oliver B."/>
            <person name="Markow T.A."/>
            <person name="Kaufman T.C."/>
            <person name="Kellis M."/>
            <person name="Gelbart W."/>
            <person name="Iyer V.N."/>
            <person name="Pollard D.A."/>
            <person name="Sackton T.B."/>
            <person name="Larracuente A.M."/>
            <person name="Singh N.D."/>
            <person name="Abad J.P."/>
            <person name="Abt D.N."/>
            <person name="Adryan B."/>
            <person name="Aguade M."/>
            <person name="Akashi H."/>
            <person name="Anderson W.W."/>
            <person name="Aquadro C.F."/>
            <person name="Ardell D.H."/>
            <person name="Arguello R."/>
            <person name="Artieri C.G."/>
            <person name="Barbash D.A."/>
            <person name="Barker D."/>
            <person name="Barsanti P."/>
            <person name="Batterham P."/>
            <person name="Batzoglou S."/>
            <person name="Begun D."/>
            <person name="Bhutkar A."/>
            <person name="Blanco E."/>
            <person name="Bosak S.A."/>
            <person name="Bradley R.K."/>
            <person name="Brand A.D."/>
            <person name="Brent M.R."/>
            <person name="Brooks A.N."/>
            <person name="Brown R.H."/>
            <person name="Butlin R.K."/>
            <person name="Caggese C."/>
            <person name="Calvi B.R."/>
            <person name="Bernardo de Carvalho A."/>
            <person name="Caspi A."/>
            <person name="Castrezana S."/>
            <person name="Celniker S.E."/>
            <person name="Chang J.L."/>
            <person name="Chapple C."/>
            <person name="Chatterji S."/>
            <person name="Chinwalla A."/>
            <person name="Civetta A."/>
            <person name="Clifton S.W."/>
            <person name="Comeron J.M."/>
            <person name="Costello J.C."/>
            <person name="Coyne J.A."/>
            <person name="Daub J."/>
            <person name="David R.G."/>
            <person name="Delcher A.L."/>
            <person name="Delehaunty K."/>
            <person name="Do C.B."/>
            <person name="Ebling H."/>
            <person name="Edwards K."/>
            <person name="Eickbush T."/>
            <person name="Evans J.D."/>
            <person name="Filipski A."/>
            <person name="Findeiss S."/>
            <person name="Freyhult E."/>
            <person name="Fulton L."/>
            <person name="Fulton R."/>
            <person name="Garcia A.C."/>
            <person name="Gardiner A."/>
            <person name="Garfield D.A."/>
            <person name="Garvin B.E."/>
            <person name="Gibson G."/>
            <person name="Gilbert D."/>
            <person name="Gnerre S."/>
            <person name="Godfrey J."/>
            <person name="Good R."/>
            <person name="Gotea V."/>
            <person name="Gravely B."/>
            <person name="Greenberg A.J."/>
            <person name="Griffiths-Jones S."/>
            <person name="Gross S."/>
            <person name="Guigo R."/>
            <person name="Gustafson E.A."/>
            <person name="Haerty W."/>
            <person name="Hahn M.W."/>
            <person name="Halligan D.L."/>
            <person name="Halpern A.L."/>
            <person name="Halter G.M."/>
            <person name="Han M.V."/>
            <person name="Heger A."/>
            <person name="Hillier L."/>
            <person name="Hinrichs A.S."/>
            <person name="Holmes I."/>
            <person name="Hoskins R.A."/>
            <person name="Hubisz M.J."/>
            <person name="Hultmark D."/>
            <person name="Huntley M.A."/>
            <person name="Jaffe D.B."/>
            <person name="Jagadeeshan S."/>
            <person name="Jeck W.R."/>
            <person name="Johnson J."/>
            <person name="Jones C.D."/>
            <person name="Jordan W.C."/>
            <person name="Karpen G.H."/>
            <person name="Kataoka E."/>
            <person name="Keightley P.D."/>
            <person name="Kheradpour P."/>
            <person name="Kirkness E.F."/>
            <person name="Koerich L.B."/>
            <person name="Kristiansen K."/>
            <person name="Kudrna D."/>
            <person name="Kulathinal R.J."/>
            <person name="Kumar S."/>
            <person name="Kwok R."/>
            <person name="Lander E."/>
            <person name="Langley C.H."/>
            <person name="Lapoint R."/>
            <person name="Lazzaro B.P."/>
            <person name="Lee S.J."/>
            <person name="Levesque L."/>
            <person name="Li R."/>
            <person name="Lin C.F."/>
            <person name="Lin M.F."/>
            <person name="Lindblad-Toh K."/>
            <person name="Llopart A."/>
            <person name="Long M."/>
            <person name="Low L."/>
            <person name="Lozovsky E."/>
            <person name="Lu J."/>
            <person name="Luo M."/>
            <person name="Machado C.A."/>
            <person name="Makalowski W."/>
            <person name="Marzo M."/>
            <person name="Matsuda M."/>
            <person name="Matzkin L."/>
            <person name="McAllister B."/>
            <person name="McBride C.S."/>
            <person name="McKernan B."/>
            <person name="McKernan K."/>
            <person name="Mendez-Lago M."/>
            <person name="Minx P."/>
            <person name="Mollenhauer M.U."/>
            <person name="Montooth K."/>
            <person name="Mount S.M."/>
            <person name="Mu X."/>
            <person name="Myers E."/>
            <person name="Negre B."/>
            <person name="Newfeld S."/>
            <person name="Nielsen R."/>
            <person name="Noor M.A."/>
            <person name="O'Grady P."/>
            <person name="Pachter L."/>
            <person name="Papaceit M."/>
            <person name="Parisi M.J."/>
            <person name="Parisi M."/>
            <person name="Parts L."/>
            <person name="Pedersen J.S."/>
            <person name="Pesole G."/>
            <person name="Phillippy A.M."/>
            <person name="Ponting C.P."/>
            <person name="Pop M."/>
            <person name="Porcelli D."/>
            <person name="Powell J.R."/>
            <person name="Prohaska S."/>
            <person name="Pruitt K."/>
            <person name="Puig M."/>
            <person name="Quesneville H."/>
            <person name="Ram K.R."/>
            <person name="Rand D."/>
            <person name="Rasmussen M.D."/>
            <person name="Reed L.K."/>
            <person name="Reenan R."/>
            <person name="Reily A."/>
            <person name="Remington K.A."/>
            <person name="Rieger T.T."/>
            <person name="Ritchie M.G."/>
            <person name="Robin C."/>
            <person name="Rogers Y.H."/>
            <person name="Rohde C."/>
            <person name="Rozas J."/>
            <person name="Rubenfield M.J."/>
            <person name="Ruiz A."/>
            <person name="Russo S."/>
            <person name="Salzberg S.L."/>
            <person name="Sanchez-Gracia A."/>
            <person name="Saranga D.J."/>
            <person name="Sato H."/>
            <person name="Schaeffer S.W."/>
            <person name="Schatz M.C."/>
            <person name="Schlenke T."/>
            <person name="Schwartz R."/>
            <person name="Segarra C."/>
            <person name="Singh R.S."/>
            <person name="Sirot L."/>
            <person name="Sirota M."/>
            <person name="Sisneros N.B."/>
            <person name="Smith C.D."/>
            <person name="Smith T.F."/>
            <person name="Spieth J."/>
            <person name="Stage D.E."/>
            <person name="Stark A."/>
            <person name="Stephan W."/>
            <person name="Strausberg R.L."/>
            <person name="Strempel S."/>
            <person name="Sturgill D."/>
            <person name="Sutton G."/>
            <person name="Sutton G.G."/>
            <person name="Tao W."/>
            <person name="Teichmann S."/>
            <person name="Tobari Y.N."/>
            <person name="Tomimura Y."/>
            <person name="Tsolas J.M."/>
            <person name="Valente V.L."/>
            <person name="Venter E."/>
            <person name="Venter J.C."/>
            <person name="Vicario S."/>
            <person name="Vieira F.G."/>
            <person name="Vilella A.J."/>
            <person name="Villasante A."/>
            <person name="Walenz B."/>
            <person name="Wang J."/>
            <person name="Wasserman M."/>
            <person name="Watts T."/>
            <person name="Wilson D."/>
            <person name="Wilson R.K."/>
            <person name="Wing R.A."/>
            <person name="Wolfner M.F."/>
            <person name="Wong A."/>
            <person name="Wong G.K."/>
            <person name="Wu C.I."/>
            <person name="Wu G."/>
            <person name="Yamamoto D."/>
            <person name="Yang H.P."/>
            <person name="Yang S.P."/>
            <person name="Yorke J.A."/>
            <person name="Yoshida K."/>
            <person name="Zdobnov E."/>
            <person name="Zhang P."/>
            <person name="Zhang Y."/>
            <person name="Zimin A.V."/>
            <person name="Baldwin J."/>
            <person name="Abdouelleil A."/>
            <person name="Abdulkadir J."/>
            <person name="Abebe A."/>
            <person name="Abera B."/>
            <person name="Abreu J."/>
            <person name="Acer S.C."/>
            <person name="Aftuck L."/>
            <person name="Alexander A."/>
            <person name="An P."/>
            <person name="Anderson E."/>
            <person name="Anderson S."/>
            <person name="Arachi H."/>
            <person name="Azer M."/>
            <person name="Bachantsang P."/>
            <person name="Barry A."/>
            <person name="Bayul T."/>
            <person name="Berlin A."/>
            <person name="Bessette D."/>
            <person name="Bloom T."/>
            <person name="Blye J."/>
            <person name="Boguslavskiy L."/>
            <person name="Bonnet C."/>
            <person name="Boukhgalter B."/>
            <person name="Bourzgui I."/>
            <person name="Brown A."/>
            <person name="Cahill P."/>
            <person name="Channer S."/>
            <person name="Cheshatsang Y."/>
            <person name="Chuda L."/>
            <person name="Citroen M."/>
            <person name="Collymore A."/>
            <person name="Cooke P."/>
            <person name="Costello M."/>
            <person name="D'Aco K."/>
            <person name="Daza R."/>
            <person name="De Haan G."/>
            <person name="DeGray S."/>
            <person name="DeMaso C."/>
            <person name="Dhargay N."/>
            <person name="Dooley K."/>
            <person name="Dooley E."/>
            <person name="Doricent M."/>
            <person name="Dorje P."/>
            <person name="Dorjee K."/>
            <person name="Dupes A."/>
            <person name="Elong R."/>
            <person name="Falk J."/>
            <person name="Farina A."/>
            <person name="Faro S."/>
            <person name="Ferguson D."/>
            <person name="Fisher S."/>
            <person name="Foley C.D."/>
            <person name="Franke A."/>
            <person name="Friedrich D."/>
            <person name="Gadbois L."/>
            <person name="Gearin G."/>
            <person name="Gearin C.R."/>
            <person name="Giannoukos G."/>
            <person name="Goode T."/>
            <person name="Graham J."/>
            <person name="Grandbois E."/>
            <person name="Grewal S."/>
            <person name="Gyaltsen K."/>
            <person name="Hafez N."/>
            <person name="Hagos B."/>
            <person name="Hall J."/>
            <person name="Henson C."/>
            <person name="Hollinger A."/>
            <person name="Honan T."/>
            <person name="Huard M.D."/>
            <person name="Hughes L."/>
            <person name="Hurhula B."/>
            <person name="Husby M.E."/>
            <person name="Kamat A."/>
            <person name="Kanga B."/>
            <person name="Kashin S."/>
            <person name="Khazanovich D."/>
            <person name="Kisner P."/>
            <person name="Lance K."/>
            <person name="Lara M."/>
            <person name="Lee W."/>
            <person name="Lennon N."/>
            <person name="Letendre F."/>
            <person name="LeVine R."/>
            <person name="Lipovsky A."/>
            <person name="Liu X."/>
            <person name="Liu J."/>
            <person name="Liu S."/>
            <person name="Lokyitsang T."/>
            <person name="Lokyitsang Y."/>
            <person name="Lubonja R."/>
            <person name="Lui A."/>
            <person name="MacDonald P."/>
            <person name="Magnisalis V."/>
            <person name="Maru K."/>
            <person name="Matthews C."/>
            <person name="McCusker W."/>
            <person name="McDonough S."/>
            <person name="Mehta T."/>
            <person name="Meldrim J."/>
            <person name="Meneus L."/>
            <person name="Mihai O."/>
            <person name="Mihalev A."/>
            <person name="Mihova T."/>
            <person name="Mittelman R."/>
            <person name="Mlenga V."/>
            <person name="Montmayeur A."/>
            <person name="Mulrain L."/>
            <person name="Navidi A."/>
            <person name="Naylor J."/>
            <person name="Negash T."/>
            <person name="Nguyen T."/>
            <person name="Nguyen N."/>
            <person name="Nicol R."/>
            <person name="Norbu C."/>
            <person name="Norbu N."/>
            <person name="Novod N."/>
            <person name="O'Neill B."/>
            <person name="Osman S."/>
            <person name="Markiewicz E."/>
            <person name="Oyono O.L."/>
            <person name="Patti C."/>
            <person name="Phunkhang P."/>
            <person name="Pierre F."/>
            <person name="Priest M."/>
            <person name="Raghuraman S."/>
            <person name="Rege F."/>
            <person name="Reyes R."/>
            <person name="Rise C."/>
            <person name="Rogov P."/>
            <person name="Ross K."/>
            <person name="Ryan E."/>
            <person name="Settipalli S."/>
            <person name="Shea T."/>
            <person name="Sherpa N."/>
            <person name="Shi L."/>
            <person name="Shih D."/>
            <person name="Sparrow T."/>
            <person name="Spaulding J."/>
            <person name="Stalker J."/>
            <person name="Stange-Thomann N."/>
            <person name="Stavropoulos S."/>
            <person name="Stone C."/>
            <person name="Strader C."/>
            <person name="Tesfaye S."/>
            <person name="Thomson T."/>
            <person name="Thoulutsang Y."/>
            <person name="Thoulutsang D."/>
            <person name="Topham K."/>
            <person name="Topping I."/>
            <person name="Tsamla T."/>
            <person name="Vassiliev H."/>
            <person name="Vo A."/>
            <person name="Wangchuk T."/>
            <person name="Wangdi T."/>
            <person name="Weiand M."/>
            <person name="Wilkinson J."/>
            <person name="Wilson A."/>
            <person name="Yadav S."/>
            <person name="Young G."/>
            <person name="Yu Q."/>
            <person name="Zembek L."/>
            <person name="Zhong D."/>
            <person name="Zimmer A."/>
            <person name="Zwirko Z."/>
            <person name="Jaffe D.B."/>
            <person name="Alvarez P."/>
            <person name="Brockman W."/>
            <person name="Butler J."/>
            <person name="Chin C."/>
            <person name="Gnerre S."/>
            <person name="Grabherr M."/>
            <person name="Kleber M."/>
            <person name="Mauceli E."/>
            <person name="MacCallum I."/>
        </authorList>
    </citation>
    <scope>NUCLEOTIDE SEQUENCE [LARGE SCALE GENOMIC DNA]</scope>
    <source>
        <strain evidence="3">Tucson 14024-0371.13</strain>
    </source>
</reference>
<keyword evidence="1" id="KW-0175">Coiled coil</keyword>
<dbReference type="KEGG" id="dan:6506951"/>
<dbReference type="HOGENOM" id="CLU_038629_0_0_1"/>
<sequence length="432" mass="50835">MSISVKTLMNDIMELFPLPSKPPEYCHDEFLKKILPKSTPIQVKKVGVTTETPITNNNVEYIDDFDAKLYRVDYAARATVYMSRMSTVHKSSLSLRQRDSILITTEMFKTRFANLISDFSSVCIIVQLLQLKEFLRVMQDLPPEGTDPNKTIFGWCYKEKLKRFEEESSAVIIDIMENNKSENTLDELKFYVDLGELIRLVEVLIKDVSSDSEYNQLAKFNNAISNTTMDIDKIIALPYETQMAVYKELFEESRKKNRRFHNEHLARKQLKLSKIESELYNLSPIATRYKINWVYDRAEQAQFYCDQRCKNYQDKLEKIRDLRSKDMSVWDSVYGKYRTLIESYKQQILSVQQEFENDMETAENMVQITRNRVNKCKDDLSHAQETVKMFKRRVQEVLDKIAEQKELERIAAEKLEAKIVNKSDKKRKNKKG</sequence>
<dbReference type="Proteomes" id="UP000007801">
    <property type="component" value="Unassembled WGS sequence"/>
</dbReference>
<proteinExistence type="predicted"/>
<keyword evidence="3" id="KW-1185">Reference proteome</keyword>
<dbReference type="eggNOG" id="ENOG502TCKY">
    <property type="taxonomic scope" value="Eukaryota"/>
</dbReference>
<dbReference type="AlphaFoldDB" id="B3MU89"/>
<evidence type="ECO:0000313" key="3">
    <source>
        <dbReference type="Proteomes" id="UP000007801"/>
    </source>
</evidence>
<dbReference type="OrthoDB" id="7835607at2759"/>
<dbReference type="InParanoid" id="B3MU89"/>
<evidence type="ECO:0000313" key="2">
    <source>
        <dbReference type="EMBL" id="EDV33418.2"/>
    </source>
</evidence>
<dbReference type="EMBL" id="CH902624">
    <property type="protein sequence ID" value="EDV33418.2"/>
    <property type="molecule type" value="Genomic_DNA"/>
</dbReference>
<protein>
    <submittedName>
        <fullName evidence="2">Uncharacterized protein</fullName>
    </submittedName>
</protein>
<dbReference type="STRING" id="7217.B3MU89"/>
<name>B3MU89_DROAN</name>
<dbReference type="SMR" id="B3MU89"/>
<feature type="coiled-coil region" evidence="1">
    <location>
        <begin position="352"/>
        <end position="418"/>
    </location>
</feature>
<accession>B3MU89</accession>
<gene>
    <name evidence="2" type="primary">Dana\GF24318</name>
    <name evidence="2" type="synonym">dana_GLEANR_905</name>
    <name evidence="2" type="ORF">GF24318</name>
</gene>
<dbReference type="GeneID" id="6506951"/>